<dbReference type="SMART" id="SM00421">
    <property type="entry name" value="HTH_LUXR"/>
    <property type="match status" value="1"/>
</dbReference>
<evidence type="ECO:0000256" key="1">
    <source>
        <dbReference type="ARBA" id="ARBA00022553"/>
    </source>
</evidence>
<keyword evidence="1 5" id="KW-0597">Phosphoprotein</keyword>
<name>A0A1I1AL18_9CELL</name>
<dbReference type="CDD" id="cd17535">
    <property type="entry name" value="REC_NarL-like"/>
    <property type="match status" value="1"/>
</dbReference>
<dbReference type="GO" id="GO:0006355">
    <property type="term" value="P:regulation of DNA-templated transcription"/>
    <property type="evidence" value="ECO:0007669"/>
    <property type="project" value="InterPro"/>
</dbReference>
<dbReference type="InterPro" id="IPR000792">
    <property type="entry name" value="Tscrpt_reg_LuxR_C"/>
</dbReference>
<dbReference type="Gene3D" id="3.40.50.2300">
    <property type="match status" value="1"/>
</dbReference>
<evidence type="ECO:0000256" key="4">
    <source>
        <dbReference type="ARBA" id="ARBA00023163"/>
    </source>
</evidence>
<dbReference type="GO" id="GO:0000160">
    <property type="term" value="P:phosphorelay signal transduction system"/>
    <property type="evidence" value="ECO:0007669"/>
    <property type="project" value="InterPro"/>
</dbReference>
<evidence type="ECO:0000256" key="5">
    <source>
        <dbReference type="PROSITE-ProRule" id="PRU00169"/>
    </source>
</evidence>
<evidence type="ECO:0000256" key="3">
    <source>
        <dbReference type="ARBA" id="ARBA00023125"/>
    </source>
</evidence>
<feature type="modified residue" description="4-aspartylphosphate" evidence="5">
    <location>
        <position position="52"/>
    </location>
</feature>
<dbReference type="GO" id="GO:0003677">
    <property type="term" value="F:DNA binding"/>
    <property type="evidence" value="ECO:0007669"/>
    <property type="project" value="UniProtKB-KW"/>
</dbReference>
<dbReference type="STRING" id="988821.SAMN05421867_11823"/>
<keyword evidence="2" id="KW-0805">Transcription regulation</keyword>
<dbReference type="Pfam" id="PF00072">
    <property type="entry name" value="Response_reg"/>
    <property type="match status" value="1"/>
</dbReference>
<evidence type="ECO:0000256" key="2">
    <source>
        <dbReference type="ARBA" id="ARBA00023015"/>
    </source>
</evidence>
<dbReference type="PANTHER" id="PTHR43214:SF24">
    <property type="entry name" value="TRANSCRIPTIONAL REGULATORY PROTEIN NARL-RELATED"/>
    <property type="match status" value="1"/>
</dbReference>
<gene>
    <name evidence="8" type="ORF">SAMN05421867_11823</name>
</gene>
<dbReference type="PROSITE" id="PS50110">
    <property type="entry name" value="RESPONSE_REGULATORY"/>
    <property type="match status" value="1"/>
</dbReference>
<feature type="domain" description="HTH luxR-type" evidence="6">
    <location>
        <begin position="144"/>
        <end position="209"/>
    </location>
</feature>
<evidence type="ECO:0000259" key="7">
    <source>
        <dbReference type="PROSITE" id="PS50110"/>
    </source>
</evidence>
<dbReference type="InterPro" id="IPR016032">
    <property type="entry name" value="Sig_transdc_resp-reg_C-effctor"/>
</dbReference>
<accession>A0A1I1AL18</accession>
<dbReference type="PANTHER" id="PTHR43214">
    <property type="entry name" value="TWO-COMPONENT RESPONSE REGULATOR"/>
    <property type="match status" value="1"/>
</dbReference>
<evidence type="ECO:0000259" key="6">
    <source>
        <dbReference type="PROSITE" id="PS50043"/>
    </source>
</evidence>
<dbReference type="RefSeq" id="WP_239078987.1">
    <property type="nucleotide sequence ID" value="NZ_BONM01000028.1"/>
</dbReference>
<reference evidence="8 9" key="1">
    <citation type="submission" date="2016-10" db="EMBL/GenBank/DDBJ databases">
        <authorList>
            <person name="de Groot N.N."/>
        </authorList>
    </citation>
    <scope>NUCLEOTIDE SEQUENCE [LARGE SCALE GENOMIC DNA]</scope>
    <source>
        <strain evidence="8 9">CGMCC 4.6945</strain>
    </source>
</reference>
<dbReference type="AlphaFoldDB" id="A0A1I1AL18"/>
<proteinExistence type="predicted"/>
<dbReference type="SUPFAM" id="SSF52172">
    <property type="entry name" value="CheY-like"/>
    <property type="match status" value="1"/>
</dbReference>
<dbReference type="Pfam" id="PF00196">
    <property type="entry name" value="GerE"/>
    <property type="match status" value="1"/>
</dbReference>
<keyword evidence="9" id="KW-1185">Reference proteome</keyword>
<keyword evidence="4" id="KW-0804">Transcription</keyword>
<keyword evidence="3 8" id="KW-0238">DNA-binding</keyword>
<organism evidence="8 9">
    <name type="scientific">Cellulomonas marina</name>
    <dbReference type="NCBI Taxonomy" id="988821"/>
    <lineage>
        <taxon>Bacteria</taxon>
        <taxon>Bacillati</taxon>
        <taxon>Actinomycetota</taxon>
        <taxon>Actinomycetes</taxon>
        <taxon>Micrococcales</taxon>
        <taxon>Cellulomonadaceae</taxon>
        <taxon>Cellulomonas</taxon>
    </lineage>
</organism>
<dbReference type="EMBL" id="FOKA01000018">
    <property type="protein sequence ID" value="SFB37033.1"/>
    <property type="molecule type" value="Genomic_DNA"/>
</dbReference>
<dbReference type="Proteomes" id="UP000199012">
    <property type="component" value="Unassembled WGS sequence"/>
</dbReference>
<dbReference type="InterPro" id="IPR058245">
    <property type="entry name" value="NreC/VraR/RcsB-like_REC"/>
</dbReference>
<dbReference type="InterPro" id="IPR011006">
    <property type="entry name" value="CheY-like_superfamily"/>
</dbReference>
<dbReference type="PROSITE" id="PS50043">
    <property type="entry name" value="HTH_LUXR_2"/>
    <property type="match status" value="1"/>
</dbReference>
<sequence>MLLADDQRLVRAGLRLLLDLEPGLEVVGEAADGVEAVAAAQSVPPPDVVLMDVRMPRLDGIEATARIRRLPHAPQVLVLTTFDADELVYRALQAGACGFLLKDAPQEHLVLAVRAAAAGVPTVAPTVVARMVERFAGPAPATGRWPALDRLTARERDVLRAMATGASNADIARALHLGESTVKSHVAHVLTKLDLTSRSQAVVVAYESGLVARGA</sequence>
<dbReference type="PROSITE" id="PS00622">
    <property type="entry name" value="HTH_LUXR_1"/>
    <property type="match status" value="1"/>
</dbReference>
<dbReference type="InterPro" id="IPR039420">
    <property type="entry name" value="WalR-like"/>
</dbReference>
<evidence type="ECO:0000313" key="8">
    <source>
        <dbReference type="EMBL" id="SFB37033.1"/>
    </source>
</evidence>
<feature type="domain" description="Response regulatory" evidence="7">
    <location>
        <begin position="1"/>
        <end position="117"/>
    </location>
</feature>
<dbReference type="PRINTS" id="PR00038">
    <property type="entry name" value="HTHLUXR"/>
</dbReference>
<dbReference type="SMART" id="SM00448">
    <property type="entry name" value="REC"/>
    <property type="match status" value="1"/>
</dbReference>
<dbReference type="SUPFAM" id="SSF46894">
    <property type="entry name" value="C-terminal effector domain of the bipartite response regulators"/>
    <property type="match status" value="1"/>
</dbReference>
<dbReference type="InterPro" id="IPR001789">
    <property type="entry name" value="Sig_transdc_resp-reg_receiver"/>
</dbReference>
<dbReference type="CDD" id="cd06170">
    <property type="entry name" value="LuxR_C_like"/>
    <property type="match status" value="1"/>
</dbReference>
<evidence type="ECO:0000313" key="9">
    <source>
        <dbReference type="Proteomes" id="UP000199012"/>
    </source>
</evidence>
<protein>
    <submittedName>
        <fullName evidence="8">DNA-binding response regulator, NarL/FixJ family, contains REC and HTH domains</fullName>
    </submittedName>
</protein>